<sequence length="77" mass="8614">MASPTETTPSWSGSHTFSARCPAVSRKRRSSLTASDEHCCRCTLHTWPPEENTHEEEENSDVDRRTTTKGHALTGEQ</sequence>
<evidence type="ECO:0000256" key="1">
    <source>
        <dbReference type="SAM" id="MobiDB-lite"/>
    </source>
</evidence>
<dbReference type="EMBL" id="SRLO01001014">
    <property type="protein sequence ID" value="TNN42766.1"/>
    <property type="molecule type" value="Genomic_DNA"/>
</dbReference>
<comment type="caution">
    <text evidence="2">The sequence shown here is derived from an EMBL/GenBank/DDBJ whole genome shotgun (WGS) entry which is preliminary data.</text>
</comment>
<gene>
    <name evidence="2" type="ORF">EYF80_047025</name>
</gene>
<reference evidence="2 3" key="1">
    <citation type="submission" date="2019-03" db="EMBL/GenBank/DDBJ databases">
        <title>First draft genome of Liparis tanakae, snailfish: a comprehensive survey of snailfish specific genes.</title>
        <authorList>
            <person name="Kim W."/>
            <person name="Song I."/>
            <person name="Jeong J.-H."/>
            <person name="Kim D."/>
            <person name="Kim S."/>
            <person name="Ryu S."/>
            <person name="Song J.Y."/>
            <person name="Lee S.K."/>
        </authorList>
    </citation>
    <scope>NUCLEOTIDE SEQUENCE [LARGE SCALE GENOMIC DNA]</scope>
    <source>
        <tissue evidence="2">Muscle</tissue>
    </source>
</reference>
<protein>
    <submittedName>
        <fullName evidence="2">Uncharacterized protein</fullName>
    </submittedName>
</protein>
<evidence type="ECO:0000313" key="3">
    <source>
        <dbReference type="Proteomes" id="UP000314294"/>
    </source>
</evidence>
<feature type="region of interest" description="Disordered" evidence="1">
    <location>
        <begin position="1"/>
        <end position="77"/>
    </location>
</feature>
<evidence type="ECO:0000313" key="2">
    <source>
        <dbReference type="EMBL" id="TNN42766.1"/>
    </source>
</evidence>
<dbReference type="Proteomes" id="UP000314294">
    <property type="component" value="Unassembled WGS sequence"/>
</dbReference>
<proteinExistence type="predicted"/>
<organism evidence="2 3">
    <name type="scientific">Liparis tanakae</name>
    <name type="common">Tanaka's snailfish</name>
    <dbReference type="NCBI Taxonomy" id="230148"/>
    <lineage>
        <taxon>Eukaryota</taxon>
        <taxon>Metazoa</taxon>
        <taxon>Chordata</taxon>
        <taxon>Craniata</taxon>
        <taxon>Vertebrata</taxon>
        <taxon>Euteleostomi</taxon>
        <taxon>Actinopterygii</taxon>
        <taxon>Neopterygii</taxon>
        <taxon>Teleostei</taxon>
        <taxon>Neoteleostei</taxon>
        <taxon>Acanthomorphata</taxon>
        <taxon>Eupercaria</taxon>
        <taxon>Perciformes</taxon>
        <taxon>Cottioidei</taxon>
        <taxon>Cottales</taxon>
        <taxon>Liparidae</taxon>
        <taxon>Liparis</taxon>
    </lineage>
</organism>
<keyword evidence="3" id="KW-1185">Reference proteome</keyword>
<name>A0A4Z2FNF0_9TELE</name>
<feature type="compositionally biased region" description="Polar residues" evidence="1">
    <location>
        <begin position="1"/>
        <end position="17"/>
    </location>
</feature>
<accession>A0A4Z2FNF0</accession>
<dbReference type="AlphaFoldDB" id="A0A4Z2FNF0"/>